<dbReference type="Pfam" id="PF00849">
    <property type="entry name" value="PseudoU_synth_2"/>
    <property type="match status" value="1"/>
</dbReference>
<dbReference type="GO" id="GO:0003723">
    <property type="term" value="F:RNA binding"/>
    <property type="evidence" value="ECO:0007669"/>
    <property type="project" value="InterPro"/>
</dbReference>
<evidence type="ECO:0000313" key="3">
    <source>
        <dbReference type="EMBL" id="MCM2681134.1"/>
    </source>
</evidence>
<protein>
    <submittedName>
        <fullName evidence="3">RluA family pseudouridine synthase</fullName>
    </submittedName>
</protein>
<evidence type="ECO:0000313" key="4">
    <source>
        <dbReference type="Proteomes" id="UP001165393"/>
    </source>
</evidence>
<dbReference type="SUPFAM" id="SSF55120">
    <property type="entry name" value="Pseudouridine synthase"/>
    <property type="match status" value="1"/>
</dbReference>
<dbReference type="GO" id="GO:0009982">
    <property type="term" value="F:pseudouridine synthase activity"/>
    <property type="evidence" value="ECO:0007669"/>
    <property type="project" value="InterPro"/>
</dbReference>
<accession>A0AA41WBQ3</accession>
<dbReference type="Proteomes" id="UP001165393">
    <property type="component" value="Unassembled WGS sequence"/>
</dbReference>
<dbReference type="AlphaFoldDB" id="A0AA41WBQ3"/>
<dbReference type="EMBL" id="JAMQGP010000009">
    <property type="protein sequence ID" value="MCM2681134.1"/>
    <property type="molecule type" value="Genomic_DNA"/>
</dbReference>
<proteinExistence type="inferred from homology"/>
<dbReference type="GO" id="GO:0140098">
    <property type="term" value="F:catalytic activity, acting on RNA"/>
    <property type="evidence" value="ECO:0007669"/>
    <property type="project" value="UniProtKB-ARBA"/>
</dbReference>
<name>A0AA41WBQ3_9GAMM</name>
<sequence length="323" mass="37016">MNAHFTETVSAKGQDVALYDYLRQLFPFLQPSIWRAFIAQDSVLVNGIPAHDNPTLNQFDVLSFCISNYEEDTVDTHWCVLEQHNDILVVHKPATLAVSRTTRNIYNNLIQLVTRDGGYPDAHLLHRLDRETSGIILLATTANAAAHWQPKLKQLMQAKVYQAVVHGEPEWQQRELECDLAVRKDTPIRCQMHVCDAGERGKYSHSRFRVIHRVQGYSLIECELLTGRKHQLRAHLAHLGHPIVGDKIYAHNGQFFLKRLSDEITDDDRAMLKTSHHLLFAHQVTLDINGTTHGITNHHFPDEWRRFCRTAGLELSHAQDHTV</sequence>
<dbReference type="InterPro" id="IPR006145">
    <property type="entry name" value="PsdUridine_synth_RsuA/RluA"/>
</dbReference>
<organism evidence="3 4">
    <name type="scientific">Echinimonas agarilytica</name>
    <dbReference type="NCBI Taxonomy" id="1215918"/>
    <lineage>
        <taxon>Bacteria</taxon>
        <taxon>Pseudomonadati</taxon>
        <taxon>Pseudomonadota</taxon>
        <taxon>Gammaproteobacteria</taxon>
        <taxon>Alteromonadales</taxon>
        <taxon>Echinimonadaceae</taxon>
        <taxon>Echinimonas</taxon>
    </lineage>
</organism>
<dbReference type="InterPro" id="IPR050188">
    <property type="entry name" value="RluA_PseudoU_synthase"/>
</dbReference>
<dbReference type="GO" id="GO:0000455">
    <property type="term" value="P:enzyme-directed rRNA pseudouridine synthesis"/>
    <property type="evidence" value="ECO:0007669"/>
    <property type="project" value="TreeGrafter"/>
</dbReference>
<dbReference type="PANTHER" id="PTHR21600">
    <property type="entry name" value="MITOCHONDRIAL RNA PSEUDOURIDINE SYNTHASE"/>
    <property type="match status" value="1"/>
</dbReference>
<comment type="caution">
    <text evidence="3">The sequence shown here is derived from an EMBL/GenBank/DDBJ whole genome shotgun (WGS) entry which is preliminary data.</text>
</comment>
<reference evidence="3 4" key="1">
    <citation type="journal article" date="2013" name="Antonie Van Leeuwenhoek">
        <title>Echinimonas agarilytica gen. nov., sp. nov., a new gammaproteobacterium isolated from the sea urchin Strongylocentrotus intermedius.</title>
        <authorList>
            <person name="Nedashkovskaya O.I."/>
            <person name="Stenkova A.M."/>
            <person name="Zhukova N.V."/>
            <person name="Van Trappen S."/>
            <person name="Lee J.S."/>
            <person name="Kim S.B."/>
        </authorList>
    </citation>
    <scope>NUCLEOTIDE SEQUENCE [LARGE SCALE GENOMIC DNA]</scope>
    <source>
        <strain evidence="3 4">KMM 6351</strain>
    </source>
</reference>
<keyword evidence="4" id="KW-1185">Reference proteome</keyword>
<gene>
    <name evidence="3" type="ORF">NAF29_15900</name>
</gene>
<comment type="similarity">
    <text evidence="1">Belongs to the pseudouridine synthase RluA family.</text>
</comment>
<dbReference type="RefSeq" id="WP_251262618.1">
    <property type="nucleotide sequence ID" value="NZ_JAMQGP010000009.1"/>
</dbReference>
<feature type="domain" description="Pseudouridine synthase RsuA/RluA-like" evidence="2">
    <location>
        <begin position="86"/>
        <end position="238"/>
    </location>
</feature>
<dbReference type="CDD" id="cd02869">
    <property type="entry name" value="PseudoU_synth_RluA_like"/>
    <property type="match status" value="1"/>
</dbReference>
<dbReference type="PANTHER" id="PTHR21600:SF87">
    <property type="entry name" value="RNA PSEUDOURIDYLATE SYNTHASE DOMAIN-CONTAINING PROTEIN 1"/>
    <property type="match status" value="1"/>
</dbReference>
<evidence type="ECO:0000259" key="2">
    <source>
        <dbReference type="Pfam" id="PF00849"/>
    </source>
</evidence>
<dbReference type="InterPro" id="IPR020103">
    <property type="entry name" value="PsdUridine_synth_cat_dom_sf"/>
</dbReference>
<evidence type="ECO:0000256" key="1">
    <source>
        <dbReference type="ARBA" id="ARBA00010876"/>
    </source>
</evidence>
<dbReference type="Gene3D" id="3.30.2350.10">
    <property type="entry name" value="Pseudouridine synthase"/>
    <property type="match status" value="1"/>
</dbReference>
<dbReference type="PROSITE" id="PS01129">
    <property type="entry name" value="PSI_RLU"/>
    <property type="match status" value="1"/>
</dbReference>
<dbReference type="InterPro" id="IPR006224">
    <property type="entry name" value="PsdUridine_synth_RluA-like_CS"/>
</dbReference>